<comment type="subcellular location">
    <subcellularLocation>
        <location evidence="1 8">Cell membrane</location>
        <topology evidence="1 8">Multi-pass membrane protein</topology>
    </subcellularLocation>
</comment>
<keyword evidence="3" id="KW-1003">Cell membrane</keyword>
<feature type="transmembrane region" description="Helical" evidence="8">
    <location>
        <begin position="66"/>
        <end position="91"/>
    </location>
</feature>
<evidence type="ECO:0000256" key="1">
    <source>
        <dbReference type="ARBA" id="ARBA00004651"/>
    </source>
</evidence>
<evidence type="ECO:0000256" key="5">
    <source>
        <dbReference type="ARBA" id="ARBA00022970"/>
    </source>
</evidence>
<dbReference type="GO" id="GO:0022857">
    <property type="term" value="F:transmembrane transporter activity"/>
    <property type="evidence" value="ECO:0007669"/>
    <property type="project" value="InterPro"/>
</dbReference>
<dbReference type="InterPro" id="IPR035906">
    <property type="entry name" value="MetI-like_sf"/>
</dbReference>
<dbReference type="SUPFAM" id="SSF161098">
    <property type="entry name" value="MetI-like"/>
    <property type="match status" value="1"/>
</dbReference>
<keyword evidence="6 8" id="KW-1133">Transmembrane helix</keyword>
<dbReference type="InterPro" id="IPR010065">
    <property type="entry name" value="AA_ABC_transptr_permease_3TM"/>
</dbReference>
<dbReference type="PROSITE" id="PS50928">
    <property type="entry name" value="ABC_TM1"/>
    <property type="match status" value="1"/>
</dbReference>
<feature type="transmembrane region" description="Helical" evidence="8">
    <location>
        <begin position="103"/>
        <end position="125"/>
    </location>
</feature>
<dbReference type="CDD" id="cd06261">
    <property type="entry name" value="TM_PBP2"/>
    <property type="match status" value="1"/>
</dbReference>
<protein>
    <submittedName>
        <fullName evidence="10">Amino acid ABC transporter membrane protein, PAAT family</fullName>
    </submittedName>
</protein>
<feature type="transmembrane region" description="Helical" evidence="8">
    <location>
        <begin position="253"/>
        <end position="277"/>
    </location>
</feature>
<dbReference type="AlphaFoldDB" id="A0A5Q5CHC9"/>
<dbReference type="KEGG" id="mjl:Mjls_3049"/>
<evidence type="ECO:0000256" key="6">
    <source>
        <dbReference type="ARBA" id="ARBA00022989"/>
    </source>
</evidence>
<comment type="similarity">
    <text evidence="8">Belongs to the binding-protein-dependent transport system permease family.</text>
</comment>
<organism evidence="10">
    <name type="scientific">Mycobacterium sp. (strain JLS)</name>
    <dbReference type="NCBI Taxonomy" id="164757"/>
    <lineage>
        <taxon>Bacteria</taxon>
        <taxon>Bacillati</taxon>
        <taxon>Actinomycetota</taxon>
        <taxon>Actinomycetes</taxon>
        <taxon>Mycobacteriales</taxon>
        <taxon>Mycobacteriaceae</taxon>
        <taxon>Mycobacterium</taxon>
    </lineage>
</organism>
<proteinExistence type="inferred from homology"/>
<dbReference type="EMBL" id="CP000580">
    <property type="protein sequence ID" value="ABN98828.1"/>
    <property type="molecule type" value="Genomic_DNA"/>
</dbReference>
<keyword evidence="4 8" id="KW-0812">Transmembrane</keyword>
<feature type="transmembrane region" description="Helical" evidence="8">
    <location>
        <begin position="26"/>
        <end position="45"/>
    </location>
</feature>
<evidence type="ECO:0000259" key="9">
    <source>
        <dbReference type="PROSITE" id="PS50928"/>
    </source>
</evidence>
<dbReference type="PANTHER" id="PTHR30614">
    <property type="entry name" value="MEMBRANE COMPONENT OF AMINO ACID ABC TRANSPORTER"/>
    <property type="match status" value="1"/>
</dbReference>
<evidence type="ECO:0000256" key="2">
    <source>
        <dbReference type="ARBA" id="ARBA00022448"/>
    </source>
</evidence>
<keyword evidence="7 8" id="KW-0472">Membrane</keyword>
<evidence type="ECO:0000256" key="3">
    <source>
        <dbReference type="ARBA" id="ARBA00022475"/>
    </source>
</evidence>
<dbReference type="GO" id="GO:0006865">
    <property type="term" value="P:amino acid transport"/>
    <property type="evidence" value="ECO:0007669"/>
    <property type="project" value="UniProtKB-KW"/>
</dbReference>
<keyword evidence="2 8" id="KW-0813">Transport</keyword>
<evidence type="ECO:0000256" key="4">
    <source>
        <dbReference type="ARBA" id="ARBA00022692"/>
    </source>
</evidence>
<dbReference type="Gene3D" id="1.10.3720.10">
    <property type="entry name" value="MetI-like"/>
    <property type="match status" value="1"/>
</dbReference>
<keyword evidence="5" id="KW-0029">Amino-acid transport</keyword>
<sequence length="307" mass="34122">MTDADSSPRTDAAPIDAVPLRHPWRWVAAVVIVVLVGLFLYGAATNEAYSWSTYRKYLFDQRISEAAWNTLQLTILSMVLALVLGVLLAVMRLSPNPVFKSVAWVYLWIFRGTPVYVQLVFWGLFPTLYQNIRIGIPFGPSFFEMNLQGLSISFTLAIIGLGLNEAAYMAEIIRAGISSVPEGQSEASTALGMSWTMTMRRTVLPQAMRVIIPPTGNEIISMLKTTSLVTAVPYSMELYGRARDIAGVIFQPIPLLMVAATWYLAITSVLMVGQFYLERYFSRGASRKLTTKQLEALAKAQRVGEHP</sequence>
<name>A0A5Q5CHC9_MYCSJ</name>
<dbReference type="PANTHER" id="PTHR30614:SF0">
    <property type="entry name" value="L-CYSTINE TRANSPORT SYSTEM PERMEASE PROTEIN TCYL"/>
    <property type="match status" value="1"/>
</dbReference>
<feature type="domain" description="ABC transmembrane type-1" evidence="9">
    <location>
        <begin position="67"/>
        <end position="276"/>
    </location>
</feature>
<gene>
    <name evidence="10" type="ordered locus">Mjls_3049</name>
</gene>
<dbReference type="NCBIfam" id="TIGR01726">
    <property type="entry name" value="HEQRo_perm_3TM"/>
    <property type="match status" value="1"/>
</dbReference>
<dbReference type="InterPro" id="IPR043429">
    <property type="entry name" value="ArtM/GltK/GlnP/TcyL/YhdX-like"/>
</dbReference>
<evidence type="ECO:0000256" key="8">
    <source>
        <dbReference type="RuleBase" id="RU363032"/>
    </source>
</evidence>
<reference evidence="10" key="1">
    <citation type="submission" date="2007-02" db="EMBL/GenBank/DDBJ databases">
        <title>Complete sequence of Mycobacterium sp. JLS.</title>
        <authorList>
            <consortium name="US DOE Joint Genome Institute"/>
            <person name="Copeland A."/>
            <person name="Lucas S."/>
            <person name="Lapidus A."/>
            <person name="Barry K."/>
            <person name="Detter J.C."/>
            <person name="Glavina del Rio T."/>
            <person name="Hammon N."/>
            <person name="Israni S."/>
            <person name="Dalin E."/>
            <person name="Tice H."/>
            <person name="Pitluck S."/>
            <person name="Chain P."/>
            <person name="Malfatti S."/>
            <person name="Shin M."/>
            <person name="Vergez L."/>
            <person name="Schmutz J."/>
            <person name="Larimer F."/>
            <person name="Land M."/>
            <person name="Hauser L."/>
            <person name="Kyrpides N."/>
            <person name="Mikhailova N."/>
            <person name="Miller C.D."/>
            <person name="Anderson A.J."/>
            <person name="Sims R.C."/>
            <person name="Richardson P."/>
        </authorList>
    </citation>
    <scope>NUCLEOTIDE SEQUENCE [LARGE SCALE GENOMIC DNA]</scope>
    <source>
        <strain evidence="10">JLS</strain>
    </source>
</reference>
<dbReference type="Pfam" id="PF00528">
    <property type="entry name" value="BPD_transp_1"/>
    <property type="match status" value="1"/>
</dbReference>
<dbReference type="GO" id="GO:0043190">
    <property type="term" value="C:ATP-binding cassette (ABC) transporter complex"/>
    <property type="evidence" value="ECO:0007669"/>
    <property type="project" value="InterPro"/>
</dbReference>
<accession>A0A5Q5CHC9</accession>
<evidence type="ECO:0000313" key="10">
    <source>
        <dbReference type="EMBL" id="ABN98828.1"/>
    </source>
</evidence>
<dbReference type="InterPro" id="IPR000515">
    <property type="entry name" value="MetI-like"/>
</dbReference>
<evidence type="ECO:0000256" key="7">
    <source>
        <dbReference type="ARBA" id="ARBA00023136"/>
    </source>
</evidence>